<proteinExistence type="predicted"/>
<feature type="chain" id="PRO_5045522640" evidence="1">
    <location>
        <begin position="26"/>
        <end position="273"/>
    </location>
</feature>
<dbReference type="Proteomes" id="UP001165293">
    <property type="component" value="Unassembled WGS sequence"/>
</dbReference>
<organism evidence="2 3">
    <name type="scientific">Noviluteimonas lactosilytica</name>
    <dbReference type="NCBI Taxonomy" id="2888523"/>
    <lineage>
        <taxon>Bacteria</taxon>
        <taxon>Pseudomonadati</taxon>
        <taxon>Pseudomonadota</taxon>
        <taxon>Gammaproteobacteria</taxon>
        <taxon>Lysobacterales</taxon>
        <taxon>Lysobacteraceae</taxon>
        <taxon>Noviluteimonas</taxon>
    </lineage>
</organism>
<accession>A0ABS8JD71</accession>
<sequence length="273" mass="29750">MRSRIGNRAVVACAIGLGAAFGACAQEAPGGDEALAKQLSNPVSSLISVPFQYNADFGFEPEDGVQHKLNIQPVVPTSINDNWNLITRVIVPVIYQDDVIGRESQFGLGDITPSFFFSPKQPTAGGWTLGIGPAFLLPSATDDLLGGEQWAAGPTMIALRQTQGGWTYGVLMNHLWSFAGNDDRDDISATFLQPFVAKQFPGARTLTVNFESSYDWEHEQWTVPLNLTYSKVIRVGQQRLSLVGGVRGYLDAPENGPDWGIRLGVTFLFPEHH</sequence>
<dbReference type="Pfam" id="PF13557">
    <property type="entry name" value="Phenol_MetA_deg"/>
    <property type="match status" value="1"/>
</dbReference>
<evidence type="ECO:0000313" key="3">
    <source>
        <dbReference type="Proteomes" id="UP001165293"/>
    </source>
</evidence>
<keyword evidence="1" id="KW-0732">Signal</keyword>
<evidence type="ECO:0000256" key="1">
    <source>
        <dbReference type="SAM" id="SignalP"/>
    </source>
</evidence>
<dbReference type="EMBL" id="JAJGAK010000001">
    <property type="protein sequence ID" value="MCC8361550.1"/>
    <property type="molecule type" value="Genomic_DNA"/>
</dbReference>
<name>A0ABS8JD71_9GAMM</name>
<dbReference type="InterPro" id="IPR025737">
    <property type="entry name" value="FApF"/>
</dbReference>
<protein>
    <submittedName>
        <fullName evidence="2">Transporter</fullName>
    </submittedName>
</protein>
<keyword evidence="3" id="KW-1185">Reference proteome</keyword>
<dbReference type="PROSITE" id="PS51257">
    <property type="entry name" value="PROKAR_LIPOPROTEIN"/>
    <property type="match status" value="1"/>
</dbReference>
<gene>
    <name evidence="2" type="ORF">LK996_00415</name>
</gene>
<reference evidence="2" key="1">
    <citation type="submission" date="2021-10" db="EMBL/GenBank/DDBJ databases">
        <authorList>
            <person name="Lyu M."/>
            <person name="Wang X."/>
            <person name="Meng X."/>
            <person name="Xu K."/>
        </authorList>
    </citation>
    <scope>NUCLEOTIDE SEQUENCE</scope>
    <source>
        <strain evidence="2">A6</strain>
    </source>
</reference>
<evidence type="ECO:0000313" key="2">
    <source>
        <dbReference type="EMBL" id="MCC8361550.1"/>
    </source>
</evidence>
<feature type="signal peptide" evidence="1">
    <location>
        <begin position="1"/>
        <end position="25"/>
    </location>
</feature>
<dbReference type="RefSeq" id="WP_230525204.1">
    <property type="nucleotide sequence ID" value="NZ_JAJGAK010000001.1"/>
</dbReference>
<comment type="caution">
    <text evidence="2">The sequence shown here is derived from an EMBL/GenBank/DDBJ whole genome shotgun (WGS) entry which is preliminary data.</text>
</comment>